<dbReference type="PANTHER" id="PTHR43400">
    <property type="entry name" value="FUMARATE REDUCTASE"/>
    <property type="match status" value="1"/>
</dbReference>
<feature type="domain" description="FAD-dependent oxidoreductase 2 FAD-binding" evidence="5">
    <location>
        <begin position="108"/>
        <end position="433"/>
    </location>
</feature>
<dbReference type="SUPFAM" id="SSF56425">
    <property type="entry name" value="Succinate dehydrogenase/fumarate reductase flavoprotein, catalytic domain"/>
    <property type="match status" value="1"/>
</dbReference>
<comment type="cofactor">
    <cofactor evidence="1">
        <name>FAD</name>
        <dbReference type="ChEBI" id="CHEBI:57692"/>
    </cofactor>
</comment>
<keyword evidence="4" id="KW-0560">Oxidoreductase</keyword>
<protein>
    <submittedName>
        <fullName evidence="6">FAD-binding protein</fullName>
    </submittedName>
</protein>
<dbReference type="Gene3D" id="3.50.50.60">
    <property type="entry name" value="FAD/NAD(P)-binding domain"/>
    <property type="match status" value="1"/>
</dbReference>
<organism evidence="6 7">
    <name type="scientific">Halomarina halobia</name>
    <dbReference type="NCBI Taxonomy" id="3033386"/>
    <lineage>
        <taxon>Archaea</taxon>
        <taxon>Methanobacteriati</taxon>
        <taxon>Methanobacteriota</taxon>
        <taxon>Stenosarchaea group</taxon>
        <taxon>Halobacteria</taxon>
        <taxon>Halobacteriales</taxon>
        <taxon>Natronomonadaceae</taxon>
        <taxon>Halomarina</taxon>
    </lineage>
</organism>
<dbReference type="InterPro" id="IPR003953">
    <property type="entry name" value="FAD-dep_OxRdtase_2_FAD-bd"/>
</dbReference>
<dbReference type="Proteomes" id="UP001596547">
    <property type="component" value="Unassembled WGS sequence"/>
</dbReference>
<reference evidence="6 7" key="1">
    <citation type="journal article" date="2019" name="Int. J. Syst. Evol. Microbiol.">
        <title>The Global Catalogue of Microorganisms (GCM) 10K type strain sequencing project: providing services to taxonomists for standard genome sequencing and annotation.</title>
        <authorList>
            <consortium name="The Broad Institute Genomics Platform"/>
            <consortium name="The Broad Institute Genome Sequencing Center for Infectious Disease"/>
            <person name="Wu L."/>
            <person name="Ma J."/>
        </authorList>
    </citation>
    <scope>NUCLEOTIDE SEQUENCE [LARGE SCALE GENOMIC DNA]</scope>
    <source>
        <strain evidence="6 7">PSR21</strain>
    </source>
</reference>
<evidence type="ECO:0000256" key="2">
    <source>
        <dbReference type="ARBA" id="ARBA00022630"/>
    </source>
</evidence>
<keyword evidence="3" id="KW-0274">FAD</keyword>
<proteinExistence type="predicted"/>
<dbReference type="Pfam" id="PF00890">
    <property type="entry name" value="FAD_binding_2"/>
    <property type="match status" value="2"/>
</dbReference>
<dbReference type="RefSeq" id="WP_276306035.1">
    <property type="nucleotide sequence ID" value="NZ_CP119993.1"/>
</dbReference>
<sequence length="453" mass="48976">MVRVTRETDVVVAGTGMAGLVSAVRALEHDADVIVLEKAPRMGGKTIMTAGAMMVDEEMDANMDVYEPLKEGTDWLEEMGVDVKEMTLDVPWSGKEVDVSDFIEHMGDKIESMGGKILLETPFKKLITDEDGEIAGAIAHGDEGPIEITAPNVILATGGFCASEELIQQYITENTEELVLRCDPWSTGDGFMAAKEVGAKATTGLSKFDGHPMIAPPAEYSPAQFEEASQYYGARSIAIDQSGNRFTDESINIFERELIDAMAKEVGGQVFLVIDKDIYNDSWVNGHVGSMVERAKEFGGTVLMAETLEELGEKLSKNGVEGSEAVATINEFNESVEANKGESLEPPRGRYQEPIDTPPFYAVDVRPGLSFTMGGLDINANAEVLCRATSTSRLLQKPDFDEDIFYQPIKGLYATGVDIGNPNRGYYAAGGLSMALASGRVAGKHAAKRAEEK</sequence>
<dbReference type="InterPro" id="IPR027477">
    <property type="entry name" value="Succ_DH/fumarate_Rdtase_cat_sf"/>
</dbReference>
<name>A0ABD6AF00_9EURY</name>
<evidence type="ECO:0000313" key="6">
    <source>
        <dbReference type="EMBL" id="MFC7319141.1"/>
    </source>
</evidence>
<evidence type="ECO:0000256" key="3">
    <source>
        <dbReference type="ARBA" id="ARBA00022827"/>
    </source>
</evidence>
<feature type="domain" description="FAD-dependent oxidoreductase 2 FAD-binding" evidence="5">
    <location>
        <begin position="9"/>
        <end position="57"/>
    </location>
</feature>
<evidence type="ECO:0000256" key="1">
    <source>
        <dbReference type="ARBA" id="ARBA00001974"/>
    </source>
</evidence>
<dbReference type="EMBL" id="JBHTBF010000003">
    <property type="protein sequence ID" value="MFC7319141.1"/>
    <property type="molecule type" value="Genomic_DNA"/>
</dbReference>
<dbReference type="InterPro" id="IPR036188">
    <property type="entry name" value="FAD/NAD-bd_sf"/>
</dbReference>
<dbReference type="InterPro" id="IPR050315">
    <property type="entry name" value="FAD-oxidoreductase_2"/>
</dbReference>
<dbReference type="GeneID" id="79317667"/>
<dbReference type="Gene3D" id="3.90.700.10">
    <property type="entry name" value="Succinate dehydrogenase/fumarate reductase flavoprotein, catalytic domain"/>
    <property type="match status" value="1"/>
</dbReference>
<accession>A0ABD6AF00</accession>
<dbReference type="AlphaFoldDB" id="A0ABD6AF00"/>
<dbReference type="PANTHER" id="PTHR43400:SF7">
    <property type="entry name" value="FAD-DEPENDENT OXIDOREDUCTASE 2 FAD BINDING DOMAIN-CONTAINING PROTEIN"/>
    <property type="match status" value="1"/>
</dbReference>
<keyword evidence="7" id="KW-1185">Reference proteome</keyword>
<dbReference type="GO" id="GO:0016491">
    <property type="term" value="F:oxidoreductase activity"/>
    <property type="evidence" value="ECO:0007669"/>
    <property type="project" value="UniProtKB-KW"/>
</dbReference>
<evidence type="ECO:0000259" key="5">
    <source>
        <dbReference type="Pfam" id="PF00890"/>
    </source>
</evidence>
<gene>
    <name evidence="6" type="ORF">ACFQPE_20440</name>
</gene>
<keyword evidence="2" id="KW-0285">Flavoprotein</keyword>
<dbReference type="SUPFAM" id="SSF51905">
    <property type="entry name" value="FAD/NAD(P)-binding domain"/>
    <property type="match status" value="1"/>
</dbReference>
<evidence type="ECO:0000256" key="4">
    <source>
        <dbReference type="ARBA" id="ARBA00023002"/>
    </source>
</evidence>
<comment type="caution">
    <text evidence="6">The sequence shown here is derived from an EMBL/GenBank/DDBJ whole genome shotgun (WGS) entry which is preliminary data.</text>
</comment>
<evidence type="ECO:0000313" key="7">
    <source>
        <dbReference type="Proteomes" id="UP001596547"/>
    </source>
</evidence>